<dbReference type="OrthoDB" id="4547674at2759"/>
<keyword evidence="3" id="KW-1185">Reference proteome</keyword>
<dbReference type="Proteomes" id="UP000606974">
    <property type="component" value="Unassembled WGS sequence"/>
</dbReference>
<evidence type="ECO:0000313" key="2">
    <source>
        <dbReference type="EMBL" id="KAF7511075.1"/>
    </source>
</evidence>
<evidence type="ECO:0000313" key="3">
    <source>
        <dbReference type="Proteomes" id="UP000606974"/>
    </source>
</evidence>
<gene>
    <name evidence="2" type="ORF">GJ744_005306</name>
</gene>
<dbReference type="EMBL" id="JAACFV010000023">
    <property type="protein sequence ID" value="KAF7511075.1"/>
    <property type="molecule type" value="Genomic_DNA"/>
</dbReference>
<proteinExistence type="predicted"/>
<dbReference type="AlphaFoldDB" id="A0A8H7E7C3"/>
<accession>A0A8H7E7C3</accession>
<organism evidence="2 3">
    <name type="scientific">Endocarpon pusillum</name>
    <dbReference type="NCBI Taxonomy" id="364733"/>
    <lineage>
        <taxon>Eukaryota</taxon>
        <taxon>Fungi</taxon>
        <taxon>Dikarya</taxon>
        <taxon>Ascomycota</taxon>
        <taxon>Pezizomycotina</taxon>
        <taxon>Eurotiomycetes</taxon>
        <taxon>Chaetothyriomycetidae</taxon>
        <taxon>Verrucariales</taxon>
        <taxon>Verrucariaceae</taxon>
        <taxon>Endocarpon</taxon>
    </lineage>
</organism>
<comment type="caution">
    <text evidence="2">The sequence shown here is derived from an EMBL/GenBank/DDBJ whole genome shotgun (WGS) entry which is preliminary data.</text>
</comment>
<feature type="region of interest" description="Disordered" evidence="1">
    <location>
        <begin position="106"/>
        <end position="150"/>
    </location>
</feature>
<sequence length="229" mass="25431">MAINGSISSHKRSASVLSTQSVEKDAISIKNDANSSNSRLERLRKASQHPQFSIYQDETSGEDSYSSDSYRGPSPAHSVPRIGRVDPNISVEIPFCPRNYQKPGPLCSAEPLQPVSTNRGPKAKAIPKKWAEKQPNDHTNPSIPDDSTVDTKLDKLLIPPEEAEELFKGRPVEELLRLLPDFQPIPIVEHPSRPCNLPNNQHWHPLALFQLFFNQEVRLLHGPGQPSAG</sequence>
<reference evidence="2" key="1">
    <citation type="submission" date="2020-02" db="EMBL/GenBank/DDBJ databases">
        <authorList>
            <person name="Palmer J.M."/>
        </authorList>
    </citation>
    <scope>NUCLEOTIDE SEQUENCE</scope>
    <source>
        <strain evidence="2">EPUS1.4</strain>
        <tissue evidence="2">Thallus</tissue>
    </source>
</reference>
<protein>
    <submittedName>
        <fullName evidence="2">Uncharacterized protein</fullName>
    </submittedName>
</protein>
<name>A0A8H7E7C3_9EURO</name>
<feature type="compositionally biased region" description="Polar residues" evidence="1">
    <location>
        <begin position="48"/>
        <end position="69"/>
    </location>
</feature>
<evidence type="ECO:0000256" key="1">
    <source>
        <dbReference type="SAM" id="MobiDB-lite"/>
    </source>
</evidence>
<feature type="region of interest" description="Disordered" evidence="1">
    <location>
        <begin position="1"/>
        <end position="83"/>
    </location>
</feature>